<name>A0A0F3IPV5_9PROT</name>
<dbReference type="GO" id="GO:0015074">
    <property type="term" value="P:DNA integration"/>
    <property type="evidence" value="ECO:0007669"/>
    <property type="project" value="UniProtKB-KW"/>
</dbReference>
<comment type="caution">
    <text evidence="8">The sequence shown here is derived from an EMBL/GenBank/DDBJ whole genome shotgun (WGS) entry which is preliminary data.</text>
</comment>
<dbReference type="PROSITE" id="PS51900">
    <property type="entry name" value="CB"/>
    <property type="match status" value="1"/>
</dbReference>
<dbReference type="RefSeq" id="WP_045776691.1">
    <property type="nucleotide sequence ID" value="NZ_LAJY01000454.1"/>
</dbReference>
<dbReference type="PATRIC" id="fig|552518.3.peg.2997"/>
<dbReference type="Gene3D" id="1.10.443.10">
    <property type="entry name" value="Intergrase catalytic core"/>
    <property type="match status" value="1"/>
</dbReference>
<evidence type="ECO:0000256" key="2">
    <source>
        <dbReference type="ARBA" id="ARBA00022908"/>
    </source>
</evidence>
<comment type="similarity">
    <text evidence="1">Belongs to the 'phage' integrase family.</text>
</comment>
<dbReference type="EMBL" id="LAJY01000454">
    <property type="protein sequence ID" value="KJV08766.1"/>
    <property type="molecule type" value="Genomic_DNA"/>
</dbReference>
<keyword evidence="3 5" id="KW-0238">DNA-binding</keyword>
<evidence type="ECO:0000313" key="9">
    <source>
        <dbReference type="Proteomes" id="UP000033774"/>
    </source>
</evidence>
<evidence type="ECO:0000259" key="7">
    <source>
        <dbReference type="PROSITE" id="PS51900"/>
    </source>
</evidence>
<evidence type="ECO:0000256" key="3">
    <source>
        <dbReference type="ARBA" id="ARBA00023125"/>
    </source>
</evidence>
<dbReference type="GO" id="GO:0006310">
    <property type="term" value="P:DNA recombination"/>
    <property type="evidence" value="ECO:0007669"/>
    <property type="project" value="UniProtKB-KW"/>
</dbReference>
<organism evidence="8 9">
    <name type="scientific">Elstera litoralis</name>
    <dbReference type="NCBI Taxonomy" id="552518"/>
    <lineage>
        <taxon>Bacteria</taxon>
        <taxon>Pseudomonadati</taxon>
        <taxon>Pseudomonadota</taxon>
        <taxon>Alphaproteobacteria</taxon>
        <taxon>Rhodospirillales</taxon>
        <taxon>Rhodospirillaceae</taxon>
        <taxon>Elstera</taxon>
    </lineage>
</organism>
<dbReference type="Proteomes" id="UP000033774">
    <property type="component" value="Unassembled WGS sequence"/>
</dbReference>
<evidence type="ECO:0008006" key="10">
    <source>
        <dbReference type="Google" id="ProtNLM"/>
    </source>
</evidence>
<protein>
    <recommendedName>
        <fullName evidence="10">Integrase</fullName>
    </recommendedName>
</protein>
<dbReference type="InterPro" id="IPR044068">
    <property type="entry name" value="CB"/>
</dbReference>
<reference evidence="8 9" key="1">
    <citation type="submission" date="2015-03" db="EMBL/GenBank/DDBJ databases">
        <title>Draft genome sequence of Elstera litoralis.</title>
        <authorList>
            <person name="Rahalkar M.C."/>
            <person name="Dhakephalkar P.K."/>
            <person name="Pore S.D."/>
            <person name="Arora P."/>
            <person name="Kapse N.G."/>
            <person name="Pandit P.S."/>
        </authorList>
    </citation>
    <scope>NUCLEOTIDE SEQUENCE [LARGE SCALE GENOMIC DNA]</scope>
    <source>
        <strain evidence="8 9">Dia-1</strain>
    </source>
</reference>
<dbReference type="PROSITE" id="PS51898">
    <property type="entry name" value="TYR_RECOMBINASE"/>
    <property type="match status" value="1"/>
</dbReference>
<dbReference type="InterPro" id="IPR013762">
    <property type="entry name" value="Integrase-like_cat_sf"/>
</dbReference>
<dbReference type="GO" id="GO:0003677">
    <property type="term" value="F:DNA binding"/>
    <property type="evidence" value="ECO:0007669"/>
    <property type="project" value="UniProtKB-UniRule"/>
</dbReference>
<evidence type="ECO:0000256" key="1">
    <source>
        <dbReference type="ARBA" id="ARBA00008857"/>
    </source>
</evidence>
<keyword evidence="9" id="KW-1185">Reference proteome</keyword>
<feature type="domain" description="Core-binding (CB)" evidence="7">
    <location>
        <begin position="98"/>
        <end position="205"/>
    </location>
</feature>
<gene>
    <name evidence="8" type="ORF">VZ95_15650</name>
</gene>
<dbReference type="InterPro" id="IPR010998">
    <property type="entry name" value="Integrase_recombinase_N"/>
</dbReference>
<keyword evidence="4" id="KW-0233">DNA recombination</keyword>
<dbReference type="InterPro" id="IPR050808">
    <property type="entry name" value="Phage_Integrase"/>
</dbReference>
<dbReference type="InterPro" id="IPR025166">
    <property type="entry name" value="Integrase_DNA_bind_dom"/>
</dbReference>
<evidence type="ECO:0000313" key="8">
    <source>
        <dbReference type="EMBL" id="KJV08766.1"/>
    </source>
</evidence>
<evidence type="ECO:0000259" key="6">
    <source>
        <dbReference type="PROSITE" id="PS51898"/>
    </source>
</evidence>
<feature type="domain" description="Tyr recombinase" evidence="6">
    <location>
        <begin position="225"/>
        <end position="405"/>
    </location>
</feature>
<dbReference type="OrthoDB" id="7298605at2"/>
<dbReference type="AlphaFoldDB" id="A0A0F3IPV5"/>
<dbReference type="PANTHER" id="PTHR30629:SF2">
    <property type="entry name" value="PROPHAGE INTEGRASE INTS-RELATED"/>
    <property type="match status" value="1"/>
</dbReference>
<dbReference type="Pfam" id="PF13356">
    <property type="entry name" value="Arm-DNA-bind_3"/>
    <property type="match status" value="1"/>
</dbReference>
<dbReference type="InterPro" id="IPR011010">
    <property type="entry name" value="DNA_brk_join_enz"/>
</dbReference>
<proteinExistence type="inferred from homology"/>
<dbReference type="SUPFAM" id="SSF56349">
    <property type="entry name" value="DNA breaking-rejoining enzymes"/>
    <property type="match status" value="1"/>
</dbReference>
<sequence>MPITKRDVDGMTEAGVLWDSGKGAVTGFGVRFQGRAKSFVLKYSFDGKARWFTIGRFGAPWTVENARAEARRLTGLVAALIDPMAAKQAVKVERREAFTLGELSDRYMEAAEAGLILTRFNRPKKATTLEIDKGRIKRHIKPLIGAIPVKEIDPPTVRRMISDITLGKTKDDEKTGTRGRAIVRGGAGTAARVADLLSGIMAWAVEEQIIPSNPVHGVKRYRGEPKERFLSEAELARLGAALRAGVSADGRVVHPYAVRVLWLLSLTGCRLGEIAGLRWSEVDTKDRCLRLDDTKTGRSMRAIGSIPCRLLTDWPPQVGSPFVFPGTRGNGETAYQGTKREVVKIMAAAEIADAGCHTLRHTFGSVASELGYSDATIAGLLGHKGRGVTSRYVHRPDAALVAAAEAVANRLAELMGLEGVLE</sequence>
<keyword evidence="2" id="KW-0229">DNA integration</keyword>
<dbReference type="InterPro" id="IPR002104">
    <property type="entry name" value="Integrase_catalytic"/>
</dbReference>
<evidence type="ECO:0000256" key="4">
    <source>
        <dbReference type="ARBA" id="ARBA00023172"/>
    </source>
</evidence>
<dbReference type="Gene3D" id="3.30.160.390">
    <property type="entry name" value="Integrase, DNA-binding domain"/>
    <property type="match status" value="1"/>
</dbReference>
<dbReference type="Pfam" id="PF00589">
    <property type="entry name" value="Phage_integrase"/>
    <property type="match status" value="1"/>
</dbReference>
<dbReference type="InterPro" id="IPR038488">
    <property type="entry name" value="Integrase_DNA-bd_sf"/>
</dbReference>
<dbReference type="Gene3D" id="1.10.150.130">
    <property type="match status" value="1"/>
</dbReference>
<dbReference type="CDD" id="cd00796">
    <property type="entry name" value="INT_Rci_Hp1_C"/>
    <property type="match status" value="1"/>
</dbReference>
<dbReference type="PANTHER" id="PTHR30629">
    <property type="entry name" value="PROPHAGE INTEGRASE"/>
    <property type="match status" value="1"/>
</dbReference>
<accession>A0A0F3IPV5</accession>
<evidence type="ECO:0000256" key="5">
    <source>
        <dbReference type="PROSITE-ProRule" id="PRU01248"/>
    </source>
</evidence>